<keyword evidence="2" id="KW-0378">Hydrolase</keyword>
<gene>
    <name evidence="2" type="ORF">PHJA_003027200</name>
</gene>
<keyword evidence="3" id="KW-1185">Reference proteome</keyword>
<dbReference type="SMART" id="SM00061">
    <property type="entry name" value="MATH"/>
    <property type="match status" value="2"/>
</dbReference>
<dbReference type="GO" id="GO:0016787">
    <property type="term" value="F:hydrolase activity"/>
    <property type="evidence" value="ECO:0007669"/>
    <property type="project" value="UniProtKB-KW"/>
</dbReference>
<dbReference type="OrthoDB" id="909635at2759"/>
<dbReference type="PANTHER" id="PTHR46162:SF20">
    <property type="entry name" value="UBIQUITIN CARBOXYL-TERMINAL HYDROLASE 7-LIKE ISOFORM X1"/>
    <property type="match status" value="1"/>
</dbReference>
<dbReference type="CDD" id="cd00121">
    <property type="entry name" value="MATH"/>
    <property type="match status" value="2"/>
</dbReference>
<dbReference type="Proteomes" id="UP000653305">
    <property type="component" value="Unassembled WGS sequence"/>
</dbReference>
<dbReference type="Gene3D" id="2.60.210.10">
    <property type="entry name" value="Apoptosis, Tumor Necrosis Factor Receptor Associated Protein 2, Chain A"/>
    <property type="match status" value="2"/>
</dbReference>
<dbReference type="Pfam" id="PF22486">
    <property type="entry name" value="MATH_2"/>
    <property type="match status" value="2"/>
</dbReference>
<comment type="caution">
    <text evidence="2">The sequence shown here is derived from an EMBL/GenBank/DDBJ whole genome shotgun (WGS) entry which is preliminary data.</text>
</comment>
<proteinExistence type="predicted"/>
<evidence type="ECO:0000313" key="3">
    <source>
        <dbReference type="Proteomes" id="UP000653305"/>
    </source>
</evidence>
<evidence type="ECO:0000313" key="2">
    <source>
        <dbReference type="EMBL" id="GFQ08832.1"/>
    </source>
</evidence>
<sequence>METREASPAHLLIKIESFSLLEKHGIDKYKTREFESGEYKWRLVIYPNGHDYVSVYLAIADTSALPANWEVNAVFSICLFNHTSGNYRYALGRTRRFHALKPEWGFQKFISKNELTDPLNGYLINDKCVFGAEVFVNENKAVTECLSLKSVDTDPYKQEFKIANFSTIKDVWTSDEFTVGGHKWEIWVYPNGNGEASGRSLSIYLHPVVSNNSASSERVRPFYTIRIKDQSSDHEHLQKSSSGRWFSASESNGWGWPSFMKLDSLNDPNKGFIVKDCCLLEIEFAVQAISA</sequence>
<dbReference type="SUPFAM" id="SSF49599">
    <property type="entry name" value="TRAF domain-like"/>
    <property type="match status" value="2"/>
</dbReference>
<dbReference type="InterPro" id="IPR002083">
    <property type="entry name" value="MATH/TRAF_dom"/>
</dbReference>
<dbReference type="PROSITE" id="PS50144">
    <property type="entry name" value="MATH"/>
    <property type="match status" value="2"/>
</dbReference>
<dbReference type="AlphaFoldDB" id="A0A830DT40"/>
<evidence type="ECO:0000259" key="1">
    <source>
        <dbReference type="PROSITE" id="PS50144"/>
    </source>
</evidence>
<feature type="domain" description="MATH" evidence="1">
    <location>
        <begin position="8"/>
        <end position="134"/>
    </location>
</feature>
<name>A0A830DT40_9LAMI</name>
<reference evidence="2" key="1">
    <citation type="submission" date="2020-07" db="EMBL/GenBank/DDBJ databases">
        <title>Ethylene signaling mediates host invasion by parasitic plants.</title>
        <authorList>
            <person name="Yoshida S."/>
        </authorList>
    </citation>
    <scope>NUCLEOTIDE SEQUENCE</scope>
    <source>
        <strain evidence="2">Okayama</strain>
    </source>
</reference>
<accession>A0A830DT40</accession>
<dbReference type="EMBL" id="BMAC01009965">
    <property type="protein sequence ID" value="GFQ08832.1"/>
    <property type="molecule type" value="Genomic_DNA"/>
</dbReference>
<feature type="domain" description="MATH" evidence="1">
    <location>
        <begin position="155"/>
        <end position="284"/>
    </location>
</feature>
<organism evidence="2 3">
    <name type="scientific">Phtheirospermum japonicum</name>
    <dbReference type="NCBI Taxonomy" id="374723"/>
    <lineage>
        <taxon>Eukaryota</taxon>
        <taxon>Viridiplantae</taxon>
        <taxon>Streptophyta</taxon>
        <taxon>Embryophyta</taxon>
        <taxon>Tracheophyta</taxon>
        <taxon>Spermatophyta</taxon>
        <taxon>Magnoliopsida</taxon>
        <taxon>eudicotyledons</taxon>
        <taxon>Gunneridae</taxon>
        <taxon>Pentapetalae</taxon>
        <taxon>asterids</taxon>
        <taxon>lamiids</taxon>
        <taxon>Lamiales</taxon>
        <taxon>Orobanchaceae</taxon>
        <taxon>Orobanchaceae incertae sedis</taxon>
        <taxon>Phtheirospermum</taxon>
    </lineage>
</organism>
<dbReference type="InterPro" id="IPR008974">
    <property type="entry name" value="TRAF-like"/>
</dbReference>
<protein>
    <submittedName>
        <fullName evidence="2">Ubiquitin carboxyl-terminal hydrolase 12</fullName>
    </submittedName>
</protein>
<dbReference type="PANTHER" id="PTHR46162">
    <property type="entry name" value="TRAF-LIKE FAMILY PROTEIN"/>
    <property type="match status" value="1"/>
</dbReference>